<dbReference type="GO" id="GO:0019843">
    <property type="term" value="F:rRNA binding"/>
    <property type="evidence" value="ECO:0007669"/>
    <property type="project" value="UniProtKB-UniRule"/>
</dbReference>
<geneLocation type="chloroplast" evidence="7"/>
<dbReference type="SUPFAM" id="SSF56047">
    <property type="entry name" value="Ribosomal protein S8"/>
    <property type="match status" value="1"/>
</dbReference>
<dbReference type="InterPro" id="IPR047863">
    <property type="entry name" value="Ribosomal_uS8_CS"/>
</dbReference>
<dbReference type="PANTHER" id="PTHR11758">
    <property type="entry name" value="40S RIBOSOMAL PROTEIN S15A"/>
    <property type="match status" value="1"/>
</dbReference>
<comment type="function">
    <text evidence="5">One of the primary rRNA binding proteins, it binds directly to 16S rRNA central domain where it helps coordinate assembly of the platform of the 30S subunit.</text>
</comment>
<dbReference type="InterPro" id="IPR000630">
    <property type="entry name" value="Ribosomal_uS8"/>
</dbReference>
<keyword evidence="7" id="KW-0150">Chloroplast</keyword>
<dbReference type="InterPro" id="IPR035987">
    <property type="entry name" value="Ribosomal_uS8_sf"/>
</dbReference>
<keyword evidence="3 5" id="KW-0687">Ribonucleoprotein</keyword>
<reference evidence="7" key="1">
    <citation type="submission" date="2014-06" db="EMBL/GenBank/DDBJ databases">
        <title>Ceratopteris richardii plastome.</title>
        <authorList>
            <person name="Marchant D.B."/>
            <person name="Der J.P."/>
            <person name="Wolf P.G."/>
        </authorList>
    </citation>
    <scope>NUCLEOTIDE SEQUENCE</scope>
    <source>
        <strain evidence="7">Hnn</strain>
    </source>
</reference>
<dbReference type="PROSITE" id="PS00053">
    <property type="entry name" value="RIBOSOMAL_S8"/>
    <property type="match status" value="1"/>
</dbReference>
<dbReference type="Gene3D" id="3.30.1490.10">
    <property type="match status" value="1"/>
</dbReference>
<evidence type="ECO:0000256" key="4">
    <source>
        <dbReference type="ARBA" id="ARBA00035153"/>
    </source>
</evidence>
<dbReference type="GO" id="GO:0003735">
    <property type="term" value="F:structural constituent of ribosome"/>
    <property type="evidence" value="ECO:0007669"/>
    <property type="project" value="InterPro"/>
</dbReference>
<evidence type="ECO:0000256" key="2">
    <source>
        <dbReference type="ARBA" id="ARBA00022980"/>
    </source>
</evidence>
<organism evidence="7">
    <name type="scientific">Ceratopteris richardii</name>
    <name type="common">Triangle waterfern</name>
    <dbReference type="NCBI Taxonomy" id="49495"/>
    <lineage>
        <taxon>Eukaryota</taxon>
        <taxon>Viridiplantae</taxon>
        <taxon>Streptophyta</taxon>
        <taxon>Embryophyta</taxon>
        <taxon>Tracheophyta</taxon>
        <taxon>Polypodiopsida</taxon>
        <taxon>Polypodiidae</taxon>
        <taxon>Polypodiales</taxon>
        <taxon>Pteridineae</taxon>
        <taxon>Pteridaceae</taxon>
        <taxon>Parkerioideae</taxon>
        <taxon>Ceratopteris</taxon>
    </lineage>
</organism>
<dbReference type="FunFam" id="3.30.1490.10:FF:000001">
    <property type="entry name" value="30S ribosomal protein S8"/>
    <property type="match status" value="1"/>
</dbReference>
<dbReference type="GO" id="GO:0006412">
    <property type="term" value="P:translation"/>
    <property type="evidence" value="ECO:0007669"/>
    <property type="project" value="UniProtKB-UniRule"/>
</dbReference>
<keyword evidence="5" id="KW-0699">rRNA-binding</keyword>
<evidence type="ECO:0000256" key="5">
    <source>
        <dbReference type="HAMAP-Rule" id="MF_01302"/>
    </source>
</evidence>
<dbReference type="AlphaFoldDB" id="A0A097A083"/>
<evidence type="ECO:0000256" key="1">
    <source>
        <dbReference type="ARBA" id="ARBA00006471"/>
    </source>
</evidence>
<comment type="similarity">
    <text evidence="1 5 6">Belongs to the universal ribosomal protein uS8 family.</text>
</comment>
<dbReference type="GO" id="GO:0005840">
    <property type="term" value="C:ribosome"/>
    <property type="evidence" value="ECO:0007669"/>
    <property type="project" value="UniProtKB-KW"/>
</dbReference>
<gene>
    <name evidence="5 7" type="primary">rps8</name>
    <name evidence="7" type="ORF">CeraR_p080</name>
</gene>
<dbReference type="Pfam" id="PF00410">
    <property type="entry name" value="Ribosomal_S8"/>
    <property type="match status" value="1"/>
</dbReference>
<comment type="subunit">
    <text evidence="5">Part of the 30S ribosomal subunit.</text>
</comment>
<dbReference type="Gene3D" id="3.30.1370.30">
    <property type="match status" value="1"/>
</dbReference>
<evidence type="ECO:0000256" key="3">
    <source>
        <dbReference type="ARBA" id="ARBA00023274"/>
    </source>
</evidence>
<accession>A0A097A083</accession>
<proteinExistence type="inferred from homology"/>
<name>A0A097A083_CERRI</name>
<dbReference type="GO" id="GO:0009507">
    <property type="term" value="C:chloroplast"/>
    <property type="evidence" value="ECO:0007669"/>
    <property type="project" value="UniProtKB-SubCell"/>
</dbReference>
<dbReference type="EMBL" id="KM052729">
    <property type="protein sequence ID" value="AIS38274.1"/>
    <property type="molecule type" value="Genomic_DNA"/>
</dbReference>
<keyword evidence="7" id="KW-0934">Plastid</keyword>
<keyword evidence="2 5" id="KW-0689">Ribosomal protein</keyword>
<keyword evidence="5" id="KW-0694">RNA-binding</keyword>
<comment type="subcellular location">
    <subcellularLocation>
        <location evidence="5">Plastid</location>
        <location evidence="5">Chloroplast</location>
    </subcellularLocation>
</comment>
<dbReference type="HAMAP" id="MF_01302_B">
    <property type="entry name" value="Ribosomal_uS8_B"/>
    <property type="match status" value="1"/>
</dbReference>
<sequence>MNNDAISTTITAIRNANTKKKAMIRIPATKMTKNIVQILLAEGFLKSVTEHRENKKDFLDIRLKYFGRKKEPYITEIKSISKPGLKVYYDGKNIPKILGGMGIAILSTSCGLLTDREARQQKIGGEILCNVW</sequence>
<dbReference type="GO" id="GO:1990904">
    <property type="term" value="C:ribonucleoprotein complex"/>
    <property type="evidence" value="ECO:0007669"/>
    <property type="project" value="UniProtKB-KW"/>
</dbReference>
<evidence type="ECO:0000313" key="7">
    <source>
        <dbReference type="EMBL" id="AIS38274.1"/>
    </source>
</evidence>
<dbReference type="NCBIfam" id="NF001109">
    <property type="entry name" value="PRK00136.1"/>
    <property type="match status" value="1"/>
</dbReference>
<evidence type="ECO:0000256" key="6">
    <source>
        <dbReference type="RuleBase" id="RU003660"/>
    </source>
</evidence>
<protein>
    <recommendedName>
        <fullName evidence="4 5">Small ribosomal subunit protein uS8c</fullName>
    </recommendedName>
</protein>